<dbReference type="PROSITE" id="PS00552">
    <property type="entry name" value="HTH_MERR_1"/>
    <property type="match status" value="1"/>
</dbReference>
<name>A0A8J3K6E9_9ACTN</name>
<dbReference type="PANTHER" id="PTHR30204:SF98">
    <property type="entry name" value="HTH-TYPE TRANSCRIPTIONAL REGULATOR ADHR"/>
    <property type="match status" value="1"/>
</dbReference>
<comment type="caution">
    <text evidence="3">The sequence shown here is derived from an EMBL/GenBank/DDBJ whole genome shotgun (WGS) entry which is preliminary data.</text>
</comment>
<dbReference type="Gene3D" id="1.10.1660.10">
    <property type="match status" value="1"/>
</dbReference>
<proteinExistence type="predicted"/>
<dbReference type="Pfam" id="PF13411">
    <property type="entry name" value="MerR_1"/>
    <property type="match status" value="1"/>
</dbReference>
<dbReference type="InterPro" id="IPR000551">
    <property type="entry name" value="MerR-type_HTH_dom"/>
</dbReference>
<dbReference type="SMART" id="SM00422">
    <property type="entry name" value="HTH_MERR"/>
    <property type="match status" value="1"/>
</dbReference>
<dbReference type="Proteomes" id="UP000659904">
    <property type="component" value="Unassembled WGS sequence"/>
</dbReference>
<dbReference type="EMBL" id="BONH01000009">
    <property type="protein sequence ID" value="GIF97536.1"/>
    <property type="molecule type" value="Genomic_DNA"/>
</dbReference>
<sequence>MEEGLSVGEVAAKTGLTAYTLRWYEQVGLLDPIPRDHAGRRRYRLRDVERLDLLTKMRATGMPVREMLRYIELVRAGTHNRRERLELLEQHRTTVLRQISELERDLAVIDRKITRYRGFLDAEQTD</sequence>
<dbReference type="InterPro" id="IPR009061">
    <property type="entry name" value="DNA-bd_dom_put_sf"/>
</dbReference>
<dbReference type="SUPFAM" id="SSF46955">
    <property type="entry name" value="Putative DNA-binding domain"/>
    <property type="match status" value="1"/>
</dbReference>
<evidence type="ECO:0000313" key="4">
    <source>
        <dbReference type="Proteomes" id="UP000659904"/>
    </source>
</evidence>
<dbReference type="GO" id="GO:0003700">
    <property type="term" value="F:DNA-binding transcription factor activity"/>
    <property type="evidence" value="ECO:0007669"/>
    <property type="project" value="InterPro"/>
</dbReference>
<gene>
    <name evidence="3" type="ORF">Cci01nite_26300</name>
</gene>
<reference evidence="3 4" key="1">
    <citation type="submission" date="2021-01" db="EMBL/GenBank/DDBJ databases">
        <title>Whole genome shotgun sequence of Catellatospora citrea NBRC 14495.</title>
        <authorList>
            <person name="Komaki H."/>
            <person name="Tamura T."/>
        </authorList>
    </citation>
    <scope>NUCLEOTIDE SEQUENCE [LARGE SCALE GENOMIC DNA]</scope>
    <source>
        <strain evidence="3 4">NBRC 14495</strain>
    </source>
</reference>
<evidence type="ECO:0000313" key="3">
    <source>
        <dbReference type="EMBL" id="GIF97536.1"/>
    </source>
</evidence>
<protein>
    <recommendedName>
        <fullName evidence="2">HTH merR-type domain-containing protein</fullName>
    </recommendedName>
</protein>
<dbReference type="InterPro" id="IPR047057">
    <property type="entry name" value="MerR_fam"/>
</dbReference>
<evidence type="ECO:0000256" key="1">
    <source>
        <dbReference type="ARBA" id="ARBA00023125"/>
    </source>
</evidence>
<evidence type="ECO:0000259" key="2">
    <source>
        <dbReference type="PROSITE" id="PS50937"/>
    </source>
</evidence>
<dbReference type="PANTHER" id="PTHR30204">
    <property type="entry name" value="REDOX-CYCLING DRUG-SENSING TRANSCRIPTIONAL ACTIVATOR SOXR"/>
    <property type="match status" value="1"/>
</dbReference>
<dbReference type="AlphaFoldDB" id="A0A8J3K6E9"/>
<dbReference type="GO" id="GO:0003677">
    <property type="term" value="F:DNA binding"/>
    <property type="evidence" value="ECO:0007669"/>
    <property type="project" value="UniProtKB-KW"/>
</dbReference>
<keyword evidence="1" id="KW-0238">DNA-binding</keyword>
<keyword evidence="4" id="KW-1185">Reference proteome</keyword>
<dbReference type="CDD" id="cd01109">
    <property type="entry name" value="HTH_YyaN"/>
    <property type="match status" value="1"/>
</dbReference>
<feature type="domain" description="HTH merR-type" evidence="2">
    <location>
        <begin position="4"/>
        <end position="73"/>
    </location>
</feature>
<organism evidence="3 4">
    <name type="scientific">Catellatospora citrea</name>
    <dbReference type="NCBI Taxonomy" id="53366"/>
    <lineage>
        <taxon>Bacteria</taxon>
        <taxon>Bacillati</taxon>
        <taxon>Actinomycetota</taxon>
        <taxon>Actinomycetes</taxon>
        <taxon>Micromonosporales</taxon>
        <taxon>Micromonosporaceae</taxon>
        <taxon>Catellatospora</taxon>
    </lineage>
</organism>
<dbReference type="PRINTS" id="PR00040">
    <property type="entry name" value="HTHMERR"/>
</dbReference>
<dbReference type="RefSeq" id="WP_120315072.1">
    <property type="nucleotide sequence ID" value="NZ_BONH01000009.1"/>
</dbReference>
<accession>A0A8J3K6E9</accession>
<dbReference type="PROSITE" id="PS50937">
    <property type="entry name" value="HTH_MERR_2"/>
    <property type="match status" value="1"/>
</dbReference>